<dbReference type="RefSeq" id="WP_011867455.1">
    <property type="nucleotide sequence ID" value="NC_009092.1"/>
</dbReference>
<keyword evidence="1" id="KW-0472">Membrane</keyword>
<feature type="transmembrane region" description="Helical" evidence="1">
    <location>
        <begin position="70"/>
        <end position="90"/>
    </location>
</feature>
<keyword evidence="1" id="KW-1133">Transmembrane helix</keyword>
<reference evidence="2 3" key="1">
    <citation type="submission" date="2007-03" db="EMBL/GenBank/DDBJ databases">
        <title>Complete sequence of Shewanella loihica PV-4.</title>
        <authorList>
            <consortium name="US DOE Joint Genome Institute"/>
            <person name="Copeland A."/>
            <person name="Lucas S."/>
            <person name="Lapidus A."/>
            <person name="Barry K."/>
            <person name="Detter J.C."/>
            <person name="Glavina del Rio T."/>
            <person name="Hammon N."/>
            <person name="Israni S."/>
            <person name="Dalin E."/>
            <person name="Tice H."/>
            <person name="Pitluck S."/>
            <person name="Chain P."/>
            <person name="Malfatti S."/>
            <person name="Shin M."/>
            <person name="Vergez L."/>
            <person name="Schmutz J."/>
            <person name="Larimer F."/>
            <person name="Land M."/>
            <person name="Hauser L."/>
            <person name="Kyrpides N."/>
            <person name="Mikhailova N."/>
            <person name="Romine M.F."/>
            <person name="Serres G."/>
            <person name="Fredrickson J."/>
            <person name="Tiedje J."/>
            <person name="Richardson P."/>
        </authorList>
    </citation>
    <scope>NUCLEOTIDE SEQUENCE [LARGE SCALE GENOMIC DNA]</scope>
    <source>
        <strain evidence="3">ATCC BAA-1088 / PV-4</strain>
    </source>
</reference>
<protein>
    <recommendedName>
        <fullName evidence="4">DUF2335 domain-containing protein</fullName>
    </recommendedName>
</protein>
<evidence type="ECO:0008006" key="4">
    <source>
        <dbReference type="Google" id="ProtNLM"/>
    </source>
</evidence>
<accession>A3QJ79</accession>
<evidence type="ECO:0000256" key="1">
    <source>
        <dbReference type="SAM" id="Phobius"/>
    </source>
</evidence>
<organism evidence="2 3">
    <name type="scientific">Shewanella loihica (strain ATCC BAA-1088 / PV-4)</name>
    <dbReference type="NCBI Taxonomy" id="323850"/>
    <lineage>
        <taxon>Bacteria</taxon>
        <taxon>Pseudomonadati</taxon>
        <taxon>Pseudomonadota</taxon>
        <taxon>Gammaproteobacteria</taxon>
        <taxon>Alteromonadales</taxon>
        <taxon>Shewanellaceae</taxon>
        <taxon>Shewanella</taxon>
    </lineage>
</organism>
<dbReference type="HOGENOM" id="CLU_2025153_0_0_6"/>
<keyword evidence="1" id="KW-0812">Transmembrane</keyword>
<gene>
    <name evidence="2" type="ordered locus">Shew_3661</name>
</gene>
<dbReference type="KEGG" id="slo:Shew_3661"/>
<evidence type="ECO:0000313" key="2">
    <source>
        <dbReference type="EMBL" id="ABO25527.1"/>
    </source>
</evidence>
<name>A3QJ79_SHELP</name>
<keyword evidence="3" id="KW-1185">Reference proteome</keyword>
<proteinExistence type="predicted"/>
<feature type="transmembrane region" description="Helical" evidence="1">
    <location>
        <begin position="96"/>
        <end position="117"/>
    </location>
</feature>
<sequence length="122" mass="13758">MSKNNVVEIEKDLPAHIEQLNARMKHIEQIAKTVEMVAENGFSVADKYFDNKAKQEQLDLELEDKQHKRMILVLSGLLCMVFVLIMTAMLLKQFELVKIILGSTLAVGGGAGITSLFKRKDR</sequence>
<dbReference type="Proteomes" id="UP000001558">
    <property type="component" value="Chromosome"/>
</dbReference>
<dbReference type="OrthoDB" id="9931311at2"/>
<evidence type="ECO:0000313" key="3">
    <source>
        <dbReference type="Proteomes" id="UP000001558"/>
    </source>
</evidence>
<dbReference type="AlphaFoldDB" id="A3QJ79"/>
<dbReference type="EMBL" id="CP000606">
    <property type="protein sequence ID" value="ABO25527.1"/>
    <property type="molecule type" value="Genomic_DNA"/>
</dbReference>